<evidence type="ECO:0000256" key="3">
    <source>
        <dbReference type="ARBA" id="ARBA00023125"/>
    </source>
</evidence>
<dbReference type="InterPro" id="IPR036390">
    <property type="entry name" value="WH_DNA-bd_sf"/>
</dbReference>
<dbReference type="InterPro" id="IPR005119">
    <property type="entry name" value="LysR_subst-bd"/>
</dbReference>
<evidence type="ECO:0000256" key="2">
    <source>
        <dbReference type="ARBA" id="ARBA00023015"/>
    </source>
</evidence>
<gene>
    <name evidence="6" type="ORF">SAMN05421842_11178</name>
</gene>
<dbReference type="GO" id="GO:0000976">
    <property type="term" value="F:transcription cis-regulatory region binding"/>
    <property type="evidence" value="ECO:0007669"/>
    <property type="project" value="TreeGrafter"/>
</dbReference>
<comment type="similarity">
    <text evidence="1">Belongs to the LysR transcriptional regulatory family.</text>
</comment>
<dbReference type="InterPro" id="IPR036388">
    <property type="entry name" value="WH-like_DNA-bd_sf"/>
</dbReference>
<evidence type="ECO:0000256" key="1">
    <source>
        <dbReference type="ARBA" id="ARBA00009437"/>
    </source>
</evidence>
<evidence type="ECO:0000256" key="4">
    <source>
        <dbReference type="ARBA" id="ARBA00023163"/>
    </source>
</evidence>
<dbReference type="STRING" id="119641.SAMN05421842_11178"/>
<dbReference type="PRINTS" id="PR00039">
    <property type="entry name" value="HTHLYSR"/>
</dbReference>
<accession>A0A1I1MML3</accession>
<dbReference type="Proteomes" id="UP000199263">
    <property type="component" value="Unassembled WGS sequence"/>
</dbReference>
<dbReference type="SUPFAM" id="SSF46785">
    <property type="entry name" value="Winged helix' DNA-binding domain"/>
    <property type="match status" value="1"/>
</dbReference>
<dbReference type="SUPFAM" id="SSF53850">
    <property type="entry name" value="Periplasmic binding protein-like II"/>
    <property type="match status" value="1"/>
</dbReference>
<name>A0A1I1MML3_9CLOT</name>
<dbReference type="Pfam" id="PF03466">
    <property type="entry name" value="LysR_substrate"/>
    <property type="match status" value="1"/>
</dbReference>
<dbReference type="InterPro" id="IPR000847">
    <property type="entry name" value="LysR_HTH_N"/>
</dbReference>
<evidence type="ECO:0000259" key="5">
    <source>
        <dbReference type="PROSITE" id="PS50931"/>
    </source>
</evidence>
<sequence>MNFEQLKIITTLSQEKSFSKTANKLHLTTSAVSQAVSNLEKELGITIFNRSKQGTFATTQGQYIIKNSHVILQKQRDIYSYTSNKFNFPKIKLIIGSIPGVNYPLIKSIKVLQTEFPFIQVSIIEQNTTELLKSLQQEKLDFALIAFTDNIKNHNLPYDLTKVTNGSFCFAINKLSALAYNNILTYDEIIKQPLAIYQDDFILNYLSNLEAKTQKSANILFETNNLNSIMNAIKENIAISFGPDYTIINDFPEKIDHIKILSIEEDIDAISPSLWFIQTKNRSMVELGDMLLTFIKQNIKTIH</sequence>
<dbReference type="GO" id="GO:0003700">
    <property type="term" value="F:DNA-binding transcription factor activity"/>
    <property type="evidence" value="ECO:0007669"/>
    <property type="project" value="InterPro"/>
</dbReference>
<reference evidence="6 7" key="1">
    <citation type="submission" date="2016-10" db="EMBL/GenBank/DDBJ databases">
        <authorList>
            <person name="de Groot N.N."/>
        </authorList>
    </citation>
    <scope>NUCLEOTIDE SEQUENCE [LARGE SCALE GENOMIC DNA]</scope>
    <source>
        <strain evidence="6 7">DSM 12992</strain>
    </source>
</reference>
<dbReference type="EMBL" id="FOMG01000011">
    <property type="protein sequence ID" value="SFC86649.1"/>
    <property type="molecule type" value="Genomic_DNA"/>
</dbReference>
<keyword evidence="2" id="KW-0805">Transcription regulation</keyword>
<dbReference type="CDD" id="cd05466">
    <property type="entry name" value="PBP2_LTTR_substrate"/>
    <property type="match status" value="1"/>
</dbReference>
<dbReference type="OrthoDB" id="9803714at2"/>
<evidence type="ECO:0000313" key="7">
    <source>
        <dbReference type="Proteomes" id="UP000199263"/>
    </source>
</evidence>
<dbReference type="Pfam" id="PF00126">
    <property type="entry name" value="HTH_1"/>
    <property type="match status" value="1"/>
</dbReference>
<dbReference type="Gene3D" id="1.10.10.10">
    <property type="entry name" value="Winged helix-like DNA-binding domain superfamily/Winged helix DNA-binding domain"/>
    <property type="match status" value="1"/>
</dbReference>
<dbReference type="RefSeq" id="WP_090091101.1">
    <property type="nucleotide sequence ID" value="NZ_FOMG01000011.1"/>
</dbReference>
<dbReference type="PROSITE" id="PS50931">
    <property type="entry name" value="HTH_LYSR"/>
    <property type="match status" value="1"/>
</dbReference>
<protein>
    <submittedName>
        <fullName evidence="6">DNA-binding transcriptional regulator, LysR family</fullName>
    </submittedName>
</protein>
<proteinExistence type="inferred from homology"/>
<dbReference type="AlphaFoldDB" id="A0A1I1MML3"/>
<dbReference type="PANTHER" id="PTHR30126:SF40">
    <property type="entry name" value="HTH-TYPE TRANSCRIPTIONAL REGULATOR GLTR"/>
    <property type="match status" value="1"/>
</dbReference>
<keyword evidence="4" id="KW-0804">Transcription</keyword>
<keyword evidence="3 6" id="KW-0238">DNA-binding</keyword>
<dbReference type="PANTHER" id="PTHR30126">
    <property type="entry name" value="HTH-TYPE TRANSCRIPTIONAL REGULATOR"/>
    <property type="match status" value="1"/>
</dbReference>
<keyword evidence="7" id="KW-1185">Reference proteome</keyword>
<dbReference type="Gene3D" id="3.40.190.290">
    <property type="match status" value="1"/>
</dbReference>
<organism evidence="6 7">
    <name type="scientific">Clostridium uliginosum</name>
    <dbReference type="NCBI Taxonomy" id="119641"/>
    <lineage>
        <taxon>Bacteria</taxon>
        <taxon>Bacillati</taxon>
        <taxon>Bacillota</taxon>
        <taxon>Clostridia</taxon>
        <taxon>Eubacteriales</taxon>
        <taxon>Clostridiaceae</taxon>
        <taxon>Clostridium</taxon>
    </lineage>
</organism>
<feature type="domain" description="HTH lysR-type" evidence="5">
    <location>
        <begin position="1"/>
        <end position="58"/>
    </location>
</feature>
<evidence type="ECO:0000313" key="6">
    <source>
        <dbReference type="EMBL" id="SFC86649.1"/>
    </source>
</evidence>